<feature type="compositionally biased region" description="Basic and acidic residues" evidence="1">
    <location>
        <begin position="955"/>
        <end position="965"/>
    </location>
</feature>
<feature type="region of interest" description="Disordered" evidence="1">
    <location>
        <begin position="764"/>
        <end position="792"/>
    </location>
</feature>
<dbReference type="Proteomes" id="UP000799779">
    <property type="component" value="Unassembled WGS sequence"/>
</dbReference>
<gene>
    <name evidence="2" type="ORF">P154DRAFT_539553</name>
</gene>
<protein>
    <submittedName>
        <fullName evidence="2">Uncharacterized protein</fullName>
    </submittedName>
</protein>
<feature type="region of interest" description="Disordered" evidence="1">
    <location>
        <begin position="1"/>
        <end position="22"/>
    </location>
</feature>
<feature type="compositionally biased region" description="Basic and acidic residues" evidence="1">
    <location>
        <begin position="716"/>
        <end position="728"/>
    </location>
</feature>
<evidence type="ECO:0000256" key="1">
    <source>
        <dbReference type="SAM" id="MobiDB-lite"/>
    </source>
</evidence>
<feature type="compositionally biased region" description="Acidic residues" evidence="1">
    <location>
        <begin position="942"/>
        <end position="954"/>
    </location>
</feature>
<proteinExistence type="predicted"/>
<feature type="region of interest" description="Disordered" evidence="1">
    <location>
        <begin position="548"/>
        <end position="574"/>
    </location>
</feature>
<feature type="region of interest" description="Disordered" evidence="1">
    <location>
        <begin position="332"/>
        <end position="375"/>
    </location>
</feature>
<dbReference type="EMBL" id="ML977659">
    <property type="protein sequence ID" value="KAF1994485.1"/>
    <property type="molecule type" value="Genomic_DNA"/>
</dbReference>
<feature type="compositionally biased region" description="Polar residues" evidence="1">
    <location>
        <begin position="355"/>
        <end position="375"/>
    </location>
</feature>
<dbReference type="OrthoDB" id="5396252at2759"/>
<feature type="compositionally biased region" description="Basic and acidic residues" evidence="1">
    <location>
        <begin position="42"/>
        <end position="70"/>
    </location>
</feature>
<feature type="region of interest" description="Disordered" evidence="1">
    <location>
        <begin position="42"/>
        <end position="77"/>
    </location>
</feature>
<sequence length="1468" mass="156292">MARTSSRRHGKSGPHDVIVPGWEDDGWRWRIGARAANEIKSHNQKITRSDTVCREEGSGEVGGEERRGEDGDVQENVNSLSGMHWPVRVIQRRFGEATEAFFAESAAQGASGEGRGRAFASVSAPCPSDCSGWPQWLGGLAVTEHEEEAALAGCIASSLPSGSASRPSSTWASSSRKHEQAWGGVIRSEQSEWGVSKLLPLLFAEEQASPASCMAAPTLGPAVNCFHVRAAVELIAMSDWGEWSQHRPATMAGLGAETLRVQLLSTAGEAAAWRTDAAAVAAAGAADVAVSTSVLFTRAAAKPMRSSWGPGRARCGGLPAAACCLRGRGSRAVKSSGGGGGSAPWDAAGGEQRTTRTCMPQKTRTATAGAPTPNSRTRSCMHKACLLPIPRCSSTLAIPGCQLLLRRSIFTDRAFVGELIGQQLQLFACASATSCLCPRRPQTLSLAALPSTITAVAFLPSLVSTTSLGPVQPPVSCVSARMPTFGGIFTARRKSQGNAFDEEPSPPHLSTTPPDEDRGAFRVLNQAEVERNKQLLAAKRVSEKSKFGRFGGFGASGNKGRNQSFDDDSANSSKRYVGNADQHVAVVTKLCGSDSKSSSGTQFSTSRPYNVNQYGSTSTLPSSANTDTDDNMFNNLPPRPPAASHHGSPHSMSMSALKKQLPHLPKSKTDSALDDQSSRGRAMTGSSYASTAIPPKLDTEMNFGASGFDDLFSGLDRKPSPDFHHESGRSSPGAGRSLLAGKRAFHAEPIRINNQLEVEPPLQSWESRGSGEHLITAPNNGYSPTSPPPVPPHKHTYVPVASHSPELRGGAFEDRDARLVRQSFIERKSFHEGSPEPQQMSASQPSSQLLQTPLASRSAPNIATPKAAVRPAATPLSDDDDENLFAPPTPKDTPVRKAVAQTPKENIPPLPNAPGEPTRRVLTAAEFRAKQEAQMLEPPPESSDDEDDYDDEEDAIKKRQDEELARRKRQQMNLAREHLRRSTTAPADPNRPSSMAGIGNVPPMGFPSETSLQADEWDDEDVPLGILREHGFPGRGKAPQQPSNSQPSYFRSGTPDRPSSAGPSGVRASNGYRPPFARGLPDDPYSNVIGGGLVQPANRESLGFGRSSSAMSLHGGDPGMGGMGMAMGPPMPTMPYHEPNQPYPSLVEQIHMRDITKQKYKGGASSKNPMQQGGPFTGSAMGGQMNAMNQPLHATRMTQMPMQGMGGMNPMMGMMGGQMPMMGMNQMAYPHAQSNDQLMQLQQLVMQQQMQLAQFNQQQQMAAMYGHPSPQPGQPPNQFMNPQQGGFQHPNFANNSFLSVANAGNPQQRPMSIMSTAGPPQQLNRPYSMAQGQGGYPQQQQMGNGMGGMGMGMMGGLAPGGLTPGYTPSIAPSERSNIGLSARYRPVVTGNGISGMDGHSTASSLTLQASGGAPDATKVKGILKKSPSPVADDEDDWGKMKTRKNKFGAKKEESNGALKELVQGVDGY</sequence>
<evidence type="ECO:0000313" key="3">
    <source>
        <dbReference type="Proteomes" id="UP000799779"/>
    </source>
</evidence>
<feature type="region of interest" description="Disordered" evidence="1">
    <location>
        <begin position="496"/>
        <end position="518"/>
    </location>
</feature>
<keyword evidence="3" id="KW-1185">Reference proteome</keyword>
<reference evidence="2" key="1">
    <citation type="journal article" date="2020" name="Stud. Mycol.">
        <title>101 Dothideomycetes genomes: a test case for predicting lifestyles and emergence of pathogens.</title>
        <authorList>
            <person name="Haridas S."/>
            <person name="Albert R."/>
            <person name="Binder M."/>
            <person name="Bloem J."/>
            <person name="Labutti K."/>
            <person name="Salamov A."/>
            <person name="Andreopoulos B."/>
            <person name="Baker S."/>
            <person name="Barry K."/>
            <person name="Bills G."/>
            <person name="Bluhm B."/>
            <person name="Cannon C."/>
            <person name="Castanera R."/>
            <person name="Culley D."/>
            <person name="Daum C."/>
            <person name="Ezra D."/>
            <person name="Gonzalez J."/>
            <person name="Henrissat B."/>
            <person name="Kuo A."/>
            <person name="Liang C."/>
            <person name="Lipzen A."/>
            <person name="Lutzoni F."/>
            <person name="Magnuson J."/>
            <person name="Mondo S."/>
            <person name="Nolan M."/>
            <person name="Ohm R."/>
            <person name="Pangilinan J."/>
            <person name="Park H.-J."/>
            <person name="Ramirez L."/>
            <person name="Alfaro M."/>
            <person name="Sun H."/>
            <person name="Tritt A."/>
            <person name="Yoshinaga Y."/>
            <person name="Zwiers L.-H."/>
            <person name="Turgeon B."/>
            <person name="Goodwin S."/>
            <person name="Spatafora J."/>
            <person name="Crous P."/>
            <person name="Grigoriev I."/>
        </authorList>
    </citation>
    <scope>NUCLEOTIDE SEQUENCE</scope>
    <source>
        <strain evidence="2">CBS 123094</strain>
    </source>
</reference>
<organism evidence="2 3">
    <name type="scientific">Amniculicola lignicola CBS 123094</name>
    <dbReference type="NCBI Taxonomy" id="1392246"/>
    <lineage>
        <taxon>Eukaryota</taxon>
        <taxon>Fungi</taxon>
        <taxon>Dikarya</taxon>
        <taxon>Ascomycota</taxon>
        <taxon>Pezizomycotina</taxon>
        <taxon>Dothideomycetes</taxon>
        <taxon>Pleosporomycetidae</taxon>
        <taxon>Pleosporales</taxon>
        <taxon>Amniculicolaceae</taxon>
        <taxon>Amniculicola</taxon>
    </lineage>
</organism>
<evidence type="ECO:0000313" key="2">
    <source>
        <dbReference type="EMBL" id="KAF1994485.1"/>
    </source>
</evidence>
<feature type="region of interest" description="Disordered" evidence="1">
    <location>
        <begin position="592"/>
        <end position="693"/>
    </location>
</feature>
<dbReference type="PANTHER" id="PTHR42068">
    <property type="entry name" value="YALI0B18964P"/>
    <property type="match status" value="1"/>
</dbReference>
<feature type="compositionally biased region" description="Polar residues" evidence="1">
    <location>
        <begin position="1040"/>
        <end position="1051"/>
    </location>
</feature>
<name>A0A6A5W5T6_9PLEO</name>
<accession>A0A6A5W5T6</accession>
<feature type="compositionally biased region" description="Low complexity" evidence="1">
    <location>
        <begin position="835"/>
        <end position="856"/>
    </location>
</feature>
<dbReference type="PANTHER" id="PTHR42068:SF1">
    <property type="entry name" value="YALI0B18964P"/>
    <property type="match status" value="1"/>
</dbReference>
<feature type="compositionally biased region" description="Polar residues" evidence="1">
    <location>
        <begin position="607"/>
        <end position="634"/>
    </location>
</feature>
<feature type="region of interest" description="Disordered" evidence="1">
    <location>
        <begin position="716"/>
        <end position="737"/>
    </location>
</feature>
<feature type="region of interest" description="Disordered" evidence="1">
    <location>
        <begin position="829"/>
        <end position="1092"/>
    </location>
</feature>
<feature type="compositionally biased region" description="Low complexity" evidence="1">
    <location>
        <begin position="642"/>
        <end position="656"/>
    </location>
</feature>
<feature type="compositionally biased region" description="Low complexity" evidence="1">
    <location>
        <begin position="592"/>
        <end position="606"/>
    </location>
</feature>
<feature type="compositionally biased region" description="Basic residues" evidence="1">
    <location>
        <begin position="1"/>
        <end position="12"/>
    </location>
</feature>